<dbReference type="GO" id="GO:0007165">
    <property type="term" value="P:signal transduction"/>
    <property type="evidence" value="ECO:0007669"/>
    <property type="project" value="UniProtKB-KW"/>
</dbReference>
<dbReference type="SMART" id="SM00283">
    <property type="entry name" value="MA"/>
    <property type="match status" value="1"/>
</dbReference>
<keyword evidence="1 2" id="KW-0807">Transducer</keyword>
<dbReference type="PANTHER" id="PTHR32089">
    <property type="entry name" value="METHYL-ACCEPTING CHEMOTAXIS PROTEIN MCPB"/>
    <property type="match status" value="1"/>
</dbReference>
<protein>
    <submittedName>
        <fullName evidence="5">Methyl-accepting chemotaxis protein 4</fullName>
    </submittedName>
</protein>
<dbReference type="EMBL" id="PVXP01000084">
    <property type="protein sequence ID" value="PRR80732.1"/>
    <property type="molecule type" value="Genomic_DNA"/>
</dbReference>
<keyword evidence="3" id="KW-1133">Transmembrane helix</keyword>
<feature type="domain" description="Methyl-accepting transducer" evidence="4">
    <location>
        <begin position="125"/>
        <end position="382"/>
    </location>
</feature>
<dbReference type="InterPro" id="IPR029151">
    <property type="entry name" value="Sensor-like_sf"/>
</dbReference>
<name>A0A2T0BA67_9CLOT</name>
<dbReference type="Pfam" id="PF00015">
    <property type="entry name" value="MCPsignal"/>
    <property type="match status" value="1"/>
</dbReference>
<keyword evidence="3" id="KW-0472">Membrane</keyword>
<evidence type="ECO:0000256" key="3">
    <source>
        <dbReference type="SAM" id="Phobius"/>
    </source>
</evidence>
<evidence type="ECO:0000256" key="2">
    <source>
        <dbReference type="PROSITE-ProRule" id="PRU00284"/>
    </source>
</evidence>
<dbReference type="Gene3D" id="1.10.287.950">
    <property type="entry name" value="Methyl-accepting chemotaxis protein"/>
    <property type="match status" value="1"/>
</dbReference>
<accession>A0A2T0BA67</accession>
<organism evidence="5 6">
    <name type="scientific">Clostridium luticellarii</name>
    <dbReference type="NCBI Taxonomy" id="1691940"/>
    <lineage>
        <taxon>Bacteria</taxon>
        <taxon>Bacillati</taxon>
        <taxon>Bacillota</taxon>
        <taxon>Clostridia</taxon>
        <taxon>Eubacteriales</taxon>
        <taxon>Clostridiaceae</taxon>
        <taxon>Clostridium</taxon>
    </lineage>
</organism>
<dbReference type="SUPFAM" id="SSF103190">
    <property type="entry name" value="Sensory domain-like"/>
    <property type="match status" value="1"/>
</dbReference>
<dbReference type="Gene3D" id="3.30.450.20">
    <property type="entry name" value="PAS domain"/>
    <property type="match status" value="1"/>
</dbReference>
<dbReference type="PANTHER" id="PTHR32089:SF112">
    <property type="entry name" value="LYSOZYME-LIKE PROTEIN-RELATED"/>
    <property type="match status" value="1"/>
</dbReference>
<evidence type="ECO:0000313" key="5">
    <source>
        <dbReference type="EMBL" id="PRR80732.1"/>
    </source>
</evidence>
<evidence type="ECO:0000313" key="6">
    <source>
        <dbReference type="Proteomes" id="UP000237798"/>
    </source>
</evidence>
<dbReference type="SUPFAM" id="SSF58104">
    <property type="entry name" value="Methyl-accepting chemotaxis protein (MCP) signaling domain"/>
    <property type="match status" value="1"/>
</dbReference>
<keyword evidence="6" id="KW-1185">Reference proteome</keyword>
<reference evidence="5 6" key="1">
    <citation type="submission" date="2018-03" db="EMBL/GenBank/DDBJ databases">
        <title>Genome sequence of Clostridium luticellarii DSM 29923.</title>
        <authorList>
            <person name="Poehlein A."/>
            <person name="Daniel R."/>
        </authorList>
    </citation>
    <scope>NUCLEOTIDE SEQUENCE [LARGE SCALE GENOMIC DNA]</scope>
    <source>
        <strain evidence="5 6">DSM 29923</strain>
    </source>
</reference>
<dbReference type="OrthoDB" id="9816519at2"/>
<evidence type="ECO:0000259" key="4">
    <source>
        <dbReference type="PROSITE" id="PS50111"/>
    </source>
</evidence>
<dbReference type="Proteomes" id="UP000237798">
    <property type="component" value="Unassembled WGS sequence"/>
</dbReference>
<comment type="caution">
    <text evidence="5">The sequence shown here is derived from an EMBL/GenBank/DDBJ whole genome shotgun (WGS) entry which is preliminary data.</text>
</comment>
<dbReference type="GO" id="GO:0016020">
    <property type="term" value="C:membrane"/>
    <property type="evidence" value="ECO:0007669"/>
    <property type="project" value="InterPro"/>
</dbReference>
<keyword evidence="3" id="KW-0812">Transmembrane</keyword>
<sequence length="543" mass="60897">MNRCKLKLLIALIYTIIALILFVIFKNILSENILLLNNIIFTIISIVFYTVIADRAFKFLDEISNSSYKIADGNLTEKLSVNNKGIFKKLYLNLNNIVLNMRKFINETTIMTDKLINYCQNLNDNGKKIEISAAETCSAINKISSDMLEQTNYVSESKELFDQIGKDYSDMVNNGRSIDTIASSMISSVADNKKIYDELVEKMNSSAVFNNELASKIKVLYEKAFKIQDIADTVNQISKSTNLLSLNASVEAARARESGSGFAVVADEIRKLARDSSEQASEIQNIINDIKEEISGISIDMEKEVKSINDNIQFSKTIKENLGNTQLKSQNTLKAIKSINEDINTQNKKIIDIQNIIKKISVISENTASSTQEVASASEEQSSAIKNIFSSISNLADMNKKIKYKIDSFAKDYKVTDETKKHIQKGFEILKQVAKSDGLSSMDYHICTRILKENIVKYPYFQLFGLVQKDGLRKAVSLDYDEKEVYASFSHRPYFKAAIGGENYASKPYVSVDTNDYIITIAVPVRDNASQIAGVLVADLMLK</sequence>
<proteinExistence type="predicted"/>
<gene>
    <name evidence="5" type="primary">mcp4_5</name>
    <name evidence="5" type="ORF">CLLU_33220</name>
</gene>
<feature type="transmembrane region" description="Helical" evidence="3">
    <location>
        <begin position="32"/>
        <end position="52"/>
    </location>
</feature>
<dbReference type="AlphaFoldDB" id="A0A2T0BA67"/>
<dbReference type="InterPro" id="IPR004089">
    <property type="entry name" value="MCPsignal_dom"/>
</dbReference>
<dbReference type="PROSITE" id="PS50111">
    <property type="entry name" value="CHEMOTAXIS_TRANSDUC_2"/>
    <property type="match status" value="1"/>
</dbReference>
<dbReference type="CDD" id="cd18773">
    <property type="entry name" value="PDC1_HK_sensor"/>
    <property type="match status" value="1"/>
</dbReference>
<evidence type="ECO:0000256" key="1">
    <source>
        <dbReference type="ARBA" id="ARBA00023224"/>
    </source>
</evidence>
<feature type="transmembrane region" description="Helical" evidence="3">
    <location>
        <begin position="6"/>
        <end position="25"/>
    </location>
</feature>